<proteinExistence type="predicted"/>
<accession>A0ACC2NDH4</accession>
<sequence length="198" mass="23416">MSKSAETKQPTEETENREKPLNESAMNILNQRPGMIVWAKIPRCGLWPCVIVEYKHLHCRKPKYAHQWVMWYGDYKISQRRIFTFPMGVQMMQSRIETSKDKSFCSAVLRAFKDYCIPSRDEIESFTLNYVMNTSNDHDENLRIEVARVNQPYEQDPYPQIIKNQLSKQMNREPDNDKREKLIMSNGEETLSLPNYSL</sequence>
<evidence type="ECO:0000313" key="1">
    <source>
        <dbReference type="EMBL" id="KAJ8669212.1"/>
    </source>
</evidence>
<reference evidence="1" key="1">
    <citation type="submission" date="2023-04" db="EMBL/GenBank/DDBJ databases">
        <title>A chromosome-level genome assembly of the parasitoid wasp Eretmocerus hayati.</title>
        <authorList>
            <person name="Zhong Y."/>
            <person name="Liu S."/>
            <person name="Liu Y."/>
        </authorList>
    </citation>
    <scope>NUCLEOTIDE SEQUENCE</scope>
    <source>
        <strain evidence="1">ZJU_SS_LIU_2023</strain>
    </source>
</reference>
<evidence type="ECO:0000313" key="2">
    <source>
        <dbReference type="Proteomes" id="UP001239111"/>
    </source>
</evidence>
<organism evidence="1 2">
    <name type="scientific">Eretmocerus hayati</name>
    <dbReference type="NCBI Taxonomy" id="131215"/>
    <lineage>
        <taxon>Eukaryota</taxon>
        <taxon>Metazoa</taxon>
        <taxon>Ecdysozoa</taxon>
        <taxon>Arthropoda</taxon>
        <taxon>Hexapoda</taxon>
        <taxon>Insecta</taxon>
        <taxon>Pterygota</taxon>
        <taxon>Neoptera</taxon>
        <taxon>Endopterygota</taxon>
        <taxon>Hymenoptera</taxon>
        <taxon>Apocrita</taxon>
        <taxon>Proctotrupomorpha</taxon>
        <taxon>Chalcidoidea</taxon>
        <taxon>Aphelinidae</taxon>
        <taxon>Aphelininae</taxon>
        <taxon>Eretmocerus</taxon>
    </lineage>
</organism>
<keyword evidence="2" id="KW-1185">Reference proteome</keyword>
<gene>
    <name evidence="1" type="ORF">QAD02_000471</name>
</gene>
<name>A0ACC2NDH4_9HYME</name>
<protein>
    <submittedName>
        <fullName evidence="1">Uncharacterized protein</fullName>
    </submittedName>
</protein>
<comment type="caution">
    <text evidence="1">The sequence shown here is derived from an EMBL/GenBank/DDBJ whole genome shotgun (WGS) entry which is preliminary data.</text>
</comment>
<dbReference type="EMBL" id="CM056743">
    <property type="protein sequence ID" value="KAJ8669212.1"/>
    <property type="molecule type" value="Genomic_DNA"/>
</dbReference>
<dbReference type="Proteomes" id="UP001239111">
    <property type="component" value="Chromosome 3"/>
</dbReference>